<dbReference type="EMBL" id="CM023472">
    <property type="protein sequence ID" value="KAH7959725.1"/>
    <property type="molecule type" value="Genomic_DNA"/>
</dbReference>
<sequence>MQMTAEECSAEFGWKSAVSKRMSAKADSPNRCGRGIWDYRTNDAGTSLRTRENGDKRKSRILRASRMPPMPKEHAKITIRPRGGLNIAKTGPTVMGKTVVEAAGLTPTQMSSDIICPNIQSNIMVASTLDRENASRYTRIRAIHGDGRMFEVHTRAPLMPHLK</sequence>
<gene>
    <name evidence="1" type="ORF">HPB49_013315</name>
</gene>
<comment type="caution">
    <text evidence="1">The sequence shown here is derived from an EMBL/GenBank/DDBJ whole genome shotgun (WGS) entry which is preliminary data.</text>
</comment>
<dbReference type="Proteomes" id="UP000821865">
    <property type="component" value="Chromosome 3"/>
</dbReference>
<name>A0ACB8D5K9_DERSI</name>
<evidence type="ECO:0000313" key="1">
    <source>
        <dbReference type="EMBL" id="KAH7959725.1"/>
    </source>
</evidence>
<organism evidence="1 2">
    <name type="scientific">Dermacentor silvarum</name>
    <name type="common">Tick</name>
    <dbReference type="NCBI Taxonomy" id="543639"/>
    <lineage>
        <taxon>Eukaryota</taxon>
        <taxon>Metazoa</taxon>
        <taxon>Ecdysozoa</taxon>
        <taxon>Arthropoda</taxon>
        <taxon>Chelicerata</taxon>
        <taxon>Arachnida</taxon>
        <taxon>Acari</taxon>
        <taxon>Parasitiformes</taxon>
        <taxon>Ixodida</taxon>
        <taxon>Ixodoidea</taxon>
        <taxon>Ixodidae</taxon>
        <taxon>Rhipicephalinae</taxon>
        <taxon>Dermacentor</taxon>
    </lineage>
</organism>
<accession>A0ACB8D5K9</accession>
<protein>
    <submittedName>
        <fullName evidence="1">Uncharacterized protein</fullName>
    </submittedName>
</protein>
<proteinExistence type="predicted"/>
<keyword evidence="2" id="KW-1185">Reference proteome</keyword>
<reference evidence="1" key="1">
    <citation type="submission" date="2020-05" db="EMBL/GenBank/DDBJ databases">
        <title>Large-scale comparative analyses of tick genomes elucidate their genetic diversity and vector capacities.</title>
        <authorList>
            <person name="Jia N."/>
            <person name="Wang J."/>
            <person name="Shi W."/>
            <person name="Du L."/>
            <person name="Sun Y."/>
            <person name="Zhan W."/>
            <person name="Jiang J."/>
            <person name="Wang Q."/>
            <person name="Zhang B."/>
            <person name="Ji P."/>
            <person name="Sakyi L.B."/>
            <person name="Cui X."/>
            <person name="Yuan T."/>
            <person name="Jiang B."/>
            <person name="Yang W."/>
            <person name="Lam T.T.-Y."/>
            <person name="Chang Q."/>
            <person name="Ding S."/>
            <person name="Wang X."/>
            <person name="Zhu J."/>
            <person name="Ruan X."/>
            <person name="Zhao L."/>
            <person name="Wei J."/>
            <person name="Que T."/>
            <person name="Du C."/>
            <person name="Cheng J."/>
            <person name="Dai P."/>
            <person name="Han X."/>
            <person name="Huang E."/>
            <person name="Gao Y."/>
            <person name="Liu J."/>
            <person name="Shao H."/>
            <person name="Ye R."/>
            <person name="Li L."/>
            <person name="Wei W."/>
            <person name="Wang X."/>
            <person name="Wang C."/>
            <person name="Yang T."/>
            <person name="Huo Q."/>
            <person name="Li W."/>
            <person name="Guo W."/>
            <person name="Chen H."/>
            <person name="Zhou L."/>
            <person name="Ni X."/>
            <person name="Tian J."/>
            <person name="Zhou Y."/>
            <person name="Sheng Y."/>
            <person name="Liu T."/>
            <person name="Pan Y."/>
            <person name="Xia L."/>
            <person name="Li J."/>
            <person name="Zhao F."/>
            <person name="Cao W."/>
        </authorList>
    </citation>
    <scope>NUCLEOTIDE SEQUENCE</scope>
    <source>
        <strain evidence="1">Dsil-2018</strain>
    </source>
</reference>
<evidence type="ECO:0000313" key="2">
    <source>
        <dbReference type="Proteomes" id="UP000821865"/>
    </source>
</evidence>